<protein>
    <recommendedName>
        <fullName evidence="4">Cyanovirin-N domain-containing protein</fullName>
    </recommendedName>
</protein>
<keyword evidence="3" id="KW-1185">Reference proteome</keyword>
<evidence type="ECO:0000313" key="2">
    <source>
        <dbReference type="EMBL" id="USW55043.1"/>
    </source>
</evidence>
<evidence type="ECO:0000313" key="3">
    <source>
        <dbReference type="Proteomes" id="UP001056384"/>
    </source>
</evidence>
<dbReference type="EMBL" id="CP099424">
    <property type="protein sequence ID" value="USW55043.1"/>
    <property type="molecule type" value="Genomic_DNA"/>
</dbReference>
<name>A0A9Q9AXK0_9PEZI</name>
<evidence type="ECO:0000256" key="1">
    <source>
        <dbReference type="SAM" id="SignalP"/>
    </source>
</evidence>
<accession>A0A9Q9AXK0</accession>
<feature type="signal peptide" evidence="1">
    <location>
        <begin position="1"/>
        <end position="19"/>
    </location>
</feature>
<sequence>MQITPILSLTLGLLGVASAQNCQNNTLYCGRNLKNNFGWNNNRIFNALVNKDGSNGGPSRDDLDGNFNGAILKCVRPDSQSAYRLKWVVSCGNSNCATVQGSDAYCRSKDRCED</sequence>
<dbReference type="Proteomes" id="UP001056384">
    <property type="component" value="Chromosome 7"/>
</dbReference>
<proteinExistence type="predicted"/>
<organism evidence="2 3">
    <name type="scientific">Septoria linicola</name>
    <dbReference type="NCBI Taxonomy" id="215465"/>
    <lineage>
        <taxon>Eukaryota</taxon>
        <taxon>Fungi</taxon>
        <taxon>Dikarya</taxon>
        <taxon>Ascomycota</taxon>
        <taxon>Pezizomycotina</taxon>
        <taxon>Dothideomycetes</taxon>
        <taxon>Dothideomycetidae</taxon>
        <taxon>Mycosphaerellales</taxon>
        <taxon>Mycosphaerellaceae</taxon>
        <taxon>Septoria</taxon>
    </lineage>
</organism>
<gene>
    <name evidence="2" type="ORF">Slin15195_G083620</name>
</gene>
<keyword evidence="1" id="KW-0732">Signal</keyword>
<evidence type="ECO:0008006" key="4">
    <source>
        <dbReference type="Google" id="ProtNLM"/>
    </source>
</evidence>
<dbReference type="AlphaFoldDB" id="A0A9Q9AXK0"/>
<feature type="chain" id="PRO_5040483044" description="Cyanovirin-N domain-containing protein" evidence="1">
    <location>
        <begin position="20"/>
        <end position="114"/>
    </location>
</feature>
<reference evidence="2" key="1">
    <citation type="submission" date="2022-06" db="EMBL/GenBank/DDBJ databases">
        <title>Complete genome sequences of two strains of the flax pathogen Septoria linicola.</title>
        <authorList>
            <person name="Lapalu N."/>
            <person name="Simon A."/>
            <person name="Demenou B."/>
            <person name="Paumier D."/>
            <person name="Guillot M.-P."/>
            <person name="Gout L."/>
            <person name="Valade R."/>
        </authorList>
    </citation>
    <scope>NUCLEOTIDE SEQUENCE</scope>
    <source>
        <strain evidence="2">SE15195</strain>
    </source>
</reference>